<dbReference type="SUPFAM" id="SSF54686">
    <property type="entry name" value="Ribosomal protein L16p/L10e"/>
    <property type="match status" value="1"/>
</dbReference>
<dbReference type="PANTHER" id="PTHR12220:SF13">
    <property type="entry name" value="LARGE RIBOSOMAL SUBUNIT PROTEIN UL16M"/>
    <property type="match status" value="1"/>
</dbReference>
<dbReference type="InterPro" id="IPR016180">
    <property type="entry name" value="Ribosomal_uL16_dom"/>
</dbReference>
<dbReference type="GO" id="GO:0005762">
    <property type="term" value="C:mitochondrial large ribosomal subunit"/>
    <property type="evidence" value="ECO:0007669"/>
    <property type="project" value="TreeGrafter"/>
</dbReference>
<dbReference type="PROSITE" id="PS00701">
    <property type="entry name" value="RIBOSOMAL_L16_2"/>
    <property type="match status" value="1"/>
</dbReference>
<dbReference type="InterPro" id="IPR036920">
    <property type="entry name" value="Ribosomal_uL16_sf"/>
</dbReference>
<dbReference type="GO" id="GO:0032543">
    <property type="term" value="P:mitochondrial translation"/>
    <property type="evidence" value="ECO:0007669"/>
    <property type="project" value="TreeGrafter"/>
</dbReference>
<keyword evidence="3 4" id="KW-0687">Ribonucleoprotein</keyword>
<dbReference type="Proteomes" id="UP001150538">
    <property type="component" value="Unassembled WGS sequence"/>
</dbReference>
<gene>
    <name evidence="5" type="primary">mrpl16</name>
    <name evidence="5" type="ORF">H4219_003312</name>
</gene>
<keyword evidence="6" id="KW-1185">Reference proteome</keyword>
<accession>A0A9W8DT66</accession>
<dbReference type="Pfam" id="PF00252">
    <property type="entry name" value="Ribosomal_L16"/>
    <property type="match status" value="1"/>
</dbReference>
<dbReference type="EMBL" id="JANBPU010000076">
    <property type="protein sequence ID" value="KAJ1917281.1"/>
    <property type="molecule type" value="Genomic_DNA"/>
</dbReference>
<dbReference type="PANTHER" id="PTHR12220">
    <property type="entry name" value="50S/60S RIBOSOMAL PROTEIN L16"/>
    <property type="match status" value="1"/>
</dbReference>
<sequence>MLGLGRQIFTTRSSPMLLTKIVQKPATTSISMNLAAKFMNLNLVINQKSVQARAFSQTSIRLNQTLQPRRTKHKKAQKGRVPVRTGGSTKGNYIAFGEYGIRLKIGARLPAKVLTACYTAIRRKLKPIKGSKIWLRVFPDIPVTTKGLEVRMGKGKGAFDYWACRVPKDKILFEIGGGGLSPEIAREAFRIVSHKLPVKSEFVIKTEETSQPKVFPPTTIPFQHAK</sequence>
<reference evidence="5" key="1">
    <citation type="submission" date="2022-07" db="EMBL/GenBank/DDBJ databases">
        <title>Phylogenomic reconstructions and comparative analyses of Kickxellomycotina fungi.</title>
        <authorList>
            <person name="Reynolds N.K."/>
            <person name="Stajich J.E."/>
            <person name="Barry K."/>
            <person name="Grigoriev I.V."/>
            <person name="Crous P."/>
            <person name="Smith M.E."/>
        </authorList>
    </citation>
    <scope>NUCLEOTIDE SEQUENCE</scope>
    <source>
        <strain evidence="5">NBRC 100468</strain>
    </source>
</reference>
<dbReference type="InterPro" id="IPR000114">
    <property type="entry name" value="Ribosomal_uL16_bact-type"/>
</dbReference>
<dbReference type="PRINTS" id="PR00060">
    <property type="entry name" value="RIBOSOMALL16"/>
</dbReference>
<dbReference type="OrthoDB" id="268521at2759"/>
<dbReference type="GO" id="GO:0003735">
    <property type="term" value="F:structural constituent of ribosome"/>
    <property type="evidence" value="ECO:0007669"/>
    <property type="project" value="InterPro"/>
</dbReference>
<evidence type="ECO:0000256" key="3">
    <source>
        <dbReference type="ARBA" id="ARBA00023274"/>
    </source>
</evidence>
<comment type="similarity">
    <text evidence="1 4">Belongs to the universal ribosomal protein uL16 family.</text>
</comment>
<dbReference type="Gene3D" id="3.90.1170.10">
    <property type="entry name" value="Ribosomal protein L10e/L16"/>
    <property type="match status" value="1"/>
</dbReference>
<evidence type="ECO:0000256" key="4">
    <source>
        <dbReference type="RuleBase" id="RU004413"/>
    </source>
</evidence>
<dbReference type="NCBIfam" id="TIGR01164">
    <property type="entry name" value="rplP_bact"/>
    <property type="match status" value="1"/>
</dbReference>
<protein>
    <submittedName>
        <fullName evidence="5">39S ribosomal protein L16, mitochondrial</fullName>
    </submittedName>
</protein>
<evidence type="ECO:0000256" key="2">
    <source>
        <dbReference type="ARBA" id="ARBA00022980"/>
    </source>
</evidence>
<dbReference type="GO" id="GO:0019843">
    <property type="term" value="F:rRNA binding"/>
    <property type="evidence" value="ECO:0007669"/>
    <property type="project" value="InterPro"/>
</dbReference>
<evidence type="ECO:0000313" key="6">
    <source>
        <dbReference type="Proteomes" id="UP001150538"/>
    </source>
</evidence>
<proteinExistence type="inferred from homology"/>
<keyword evidence="2 4" id="KW-0689">Ribosomal protein</keyword>
<comment type="caution">
    <text evidence="5">The sequence shown here is derived from an EMBL/GenBank/DDBJ whole genome shotgun (WGS) entry which is preliminary data.</text>
</comment>
<dbReference type="AlphaFoldDB" id="A0A9W8DT66"/>
<dbReference type="CDD" id="cd01433">
    <property type="entry name" value="Ribosomal_L16_L10e"/>
    <property type="match status" value="1"/>
</dbReference>
<organism evidence="5 6">
    <name type="scientific">Mycoemilia scoparia</name>
    <dbReference type="NCBI Taxonomy" id="417184"/>
    <lineage>
        <taxon>Eukaryota</taxon>
        <taxon>Fungi</taxon>
        <taxon>Fungi incertae sedis</taxon>
        <taxon>Zoopagomycota</taxon>
        <taxon>Kickxellomycotina</taxon>
        <taxon>Kickxellomycetes</taxon>
        <taxon>Kickxellales</taxon>
        <taxon>Kickxellaceae</taxon>
        <taxon>Mycoemilia</taxon>
    </lineage>
</organism>
<evidence type="ECO:0000256" key="1">
    <source>
        <dbReference type="ARBA" id="ARBA00008931"/>
    </source>
</evidence>
<evidence type="ECO:0000313" key="5">
    <source>
        <dbReference type="EMBL" id="KAJ1917281.1"/>
    </source>
</evidence>
<name>A0A9W8DT66_9FUNG</name>
<dbReference type="InterPro" id="IPR020798">
    <property type="entry name" value="Ribosomal_uL16_CS"/>
</dbReference>
<dbReference type="InterPro" id="IPR047873">
    <property type="entry name" value="Ribosomal_uL16"/>
</dbReference>